<accession>A0A024Q6P9</accession>
<dbReference type="EMBL" id="CCDP010000001">
    <property type="protein sequence ID" value="CDQ37947.1"/>
    <property type="molecule type" value="Genomic_DNA"/>
</dbReference>
<evidence type="ECO:0000313" key="3">
    <source>
        <dbReference type="Proteomes" id="UP000028875"/>
    </source>
</evidence>
<sequence>MSHEWNVPATPPDPHSYYSDEPHFYPQVTEAQAYGQGFYPDNELVRRPPFGPRPRPPFGPGPGFGGPGFGPGPGFGGPGFGGPGFGGPGFGFGFGPFVGGLAGGLLAGTLVNAFDEGPYYPGPGYGPYPGPYQPYY</sequence>
<gene>
    <name evidence="2" type="ORF">BN990_00213</name>
</gene>
<keyword evidence="3" id="KW-1185">Reference proteome</keyword>
<dbReference type="Proteomes" id="UP000028875">
    <property type="component" value="Unassembled WGS sequence"/>
</dbReference>
<reference evidence="2 3" key="1">
    <citation type="submission" date="2014-03" db="EMBL/GenBank/DDBJ databases">
        <authorList>
            <person name="Urmite Genomes U."/>
        </authorList>
    </citation>
    <scope>NUCLEOTIDE SEQUENCE [LARGE SCALE GENOMIC DNA]</scope>
    <source>
        <strain evidence="2 3">Vm-5</strain>
    </source>
</reference>
<evidence type="ECO:0008006" key="4">
    <source>
        <dbReference type="Google" id="ProtNLM"/>
    </source>
</evidence>
<feature type="compositionally biased region" description="Gly residues" evidence="1">
    <location>
        <begin position="61"/>
        <end position="82"/>
    </location>
</feature>
<name>A0A024Q6P9_9BACI</name>
<feature type="compositionally biased region" description="Pro residues" evidence="1">
    <location>
        <begin position="49"/>
        <end position="60"/>
    </location>
</feature>
<evidence type="ECO:0000256" key="1">
    <source>
        <dbReference type="SAM" id="MobiDB-lite"/>
    </source>
</evidence>
<dbReference type="RefSeq" id="WP_021290177.1">
    <property type="nucleotide sequence ID" value="NZ_BNER01000001.1"/>
</dbReference>
<feature type="region of interest" description="Disordered" evidence="1">
    <location>
        <begin position="40"/>
        <end position="82"/>
    </location>
</feature>
<comment type="caution">
    <text evidence="2">The sequence shown here is derived from an EMBL/GenBank/DDBJ whole genome shotgun (WGS) entry which is preliminary data.</text>
</comment>
<reference evidence="3" key="2">
    <citation type="submission" date="2014-05" db="EMBL/GenBank/DDBJ databases">
        <title>Draft genome sequence of Virgibacillus massiliensis Vm-5.</title>
        <authorList>
            <person name="Khelaifia S."/>
            <person name="Croce O."/>
            <person name="Lagier J.C."/>
            <person name="Raoult D."/>
        </authorList>
    </citation>
    <scope>NUCLEOTIDE SEQUENCE [LARGE SCALE GENOMIC DNA]</scope>
    <source>
        <strain evidence="3">Vm-5</strain>
    </source>
</reference>
<evidence type="ECO:0000313" key="2">
    <source>
        <dbReference type="EMBL" id="CDQ37947.1"/>
    </source>
</evidence>
<protein>
    <recommendedName>
        <fullName evidence="4">Spore coat protein</fullName>
    </recommendedName>
</protein>
<dbReference type="AlphaFoldDB" id="A0A024Q6P9"/>
<organism evidence="2 3">
    <name type="scientific">Virgibacillus massiliensis</name>
    <dbReference type="NCBI Taxonomy" id="1462526"/>
    <lineage>
        <taxon>Bacteria</taxon>
        <taxon>Bacillati</taxon>
        <taxon>Bacillota</taxon>
        <taxon>Bacilli</taxon>
        <taxon>Bacillales</taxon>
        <taxon>Bacillaceae</taxon>
        <taxon>Virgibacillus</taxon>
    </lineage>
</organism>
<proteinExistence type="predicted"/>